<name>A0A830G714_9EURY</name>
<sequence>MLRLRVPHSVTLHRPVPRFGVLFTALPVASRMNATHVLAALVVGIATGFVFAGLRVPLPAPPSLPGIVGIVGIYVGYRIVEATGVGFDLLSWLGLG</sequence>
<reference evidence="2 3" key="1">
    <citation type="journal article" date="2019" name="Int. J. Syst. Evol. Microbiol.">
        <title>The Global Catalogue of Microorganisms (GCM) 10K type strain sequencing project: providing services to taxonomists for standard genome sequencing and annotation.</title>
        <authorList>
            <consortium name="The Broad Institute Genomics Platform"/>
            <consortium name="The Broad Institute Genome Sequencing Center for Infectious Disease"/>
            <person name="Wu L."/>
            <person name="Ma J."/>
        </authorList>
    </citation>
    <scope>NUCLEOTIDE SEQUENCE [LARGE SCALE GENOMIC DNA]</scope>
    <source>
        <strain evidence="2 3">JCM 16331</strain>
    </source>
</reference>
<dbReference type="NCBIfam" id="TIGR03510">
    <property type="entry name" value="XapX"/>
    <property type="match status" value="1"/>
</dbReference>
<dbReference type="EMBL" id="BMOQ01000001">
    <property type="protein sequence ID" value="GGN05333.1"/>
    <property type="molecule type" value="Genomic_DNA"/>
</dbReference>
<evidence type="ECO:0000256" key="1">
    <source>
        <dbReference type="SAM" id="Phobius"/>
    </source>
</evidence>
<comment type="caution">
    <text evidence="2">The sequence shown here is derived from an EMBL/GenBank/DDBJ whole genome shotgun (WGS) entry which is preliminary data.</text>
</comment>
<dbReference type="InterPro" id="IPR020017">
    <property type="entry name" value="XapX_domain"/>
</dbReference>
<keyword evidence="1" id="KW-1133">Transmembrane helix</keyword>
<dbReference type="Proteomes" id="UP000608850">
    <property type="component" value="Unassembled WGS sequence"/>
</dbReference>
<organism evidence="2 3">
    <name type="scientific">Halarchaeum nitratireducens</name>
    <dbReference type="NCBI Taxonomy" id="489913"/>
    <lineage>
        <taxon>Archaea</taxon>
        <taxon>Methanobacteriati</taxon>
        <taxon>Methanobacteriota</taxon>
        <taxon>Stenosarchaea group</taxon>
        <taxon>Halobacteria</taxon>
        <taxon>Halobacteriales</taxon>
        <taxon>Halobacteriaceae</taxon>
    </lineage>
</organism>
<dbReference type="AlphaFoldDB" id="A0A830G714"/>
<accession>A0A830G714</accession>
<evidence type="ECO:0008006" key="4">
    <source>
        <dbReference type="Google" id="ProtNLM"/>
    </source>
</evidence>
<gene>
    <name evidence="2" type="ORF">GCM10009021_00200</name>
</gene>
<evidence type="ECO:0000313" key="3">
    <source>
        <dbReference type="Proteomes" id="UP000608850"/>
    </source>
</evidence>
<keyword evidence="1" id="KW-0812">Transmembrane</keyword>
<feature type="transmembrane region" description="Helical" evidence="1">
    <location>
        <begin position="37"/>
        <end position="56"/>
    </location>
</feature>
<keyword evidence="1" id="KW-0472">Membrane</keyword>
<keyword evidence="3" id="KW-1185">Reference proteome</keyword>
<evidence type="ECO:0000313" key="2">
    <source>
        <dbReference type="EMBL" id="GGN05333.1"/>
    </source>
</evidence>
<proteinExistence type="predicted"/>
<protein>
    <recommendedName>
        <fullName evidence="4">XapX domain-containing protein</fullName>
    </recommendedName>
</protein>